<accession>A0A7S4EIV0</accession>
<dbReference type="EMBL" id="HBIX01011526">
    <property type="protein sequence ID" value="CAE0715920.1"/>
    <property type="molecule type" value="Transcribed_RNA"/>
</dbReference>
<feature type="transmembrane region" description="Helical" evidence="2">
    <location>
        <begin position="219"/>
        <end position="238"/>
    </location>
</feature>
<dbReference type="AlphaFoldDB" id="A0A7S4EIV0"/>
<keyword evidence="2" id="KW-0472">Membrane</keyword>
<evidence type="ECO:0000313" key="3">
    <source>
        <dbReference type="EMBL" id="CAE0715920.1"/>
    </source>
</evidence>
<feature type="transmembrane region" description="Helical" evidence="2">
    <location>
        <begin position="475"/>
        <end position="495"/>
    </location>
</feature>
<keyword evidence="2" id="KW-1133">Transmembrane helix</keyword>
<feature type="transmembrane region" description="Helical" evidence="2">
    <location>
        <begin position="619"/>
        <end position="639"/>
    </location>
</feature>
<evidence type="ECO:0000256" key="1">
    <source>
        <dbReference type="SAM" id="MobiDB-lite"/>
    </source>
</evidence>
<feature type="transmembrane region" description="Helical" evidence="2">
    <location>
        <begin position="184"/>
        <end position="207"/>
    </location>
</feature>
<reference evidence="3" key="1">
    <citation type="submission" date="2021-01" db="EMBL/GenBank/DDBJ databases">
        <authorList>
            <person name="Corre E."/>
            <person name="Pelletier E."/>
            <person name="Niang G."/>
            <person name="Scheremetjew M."/>
            <person name="Finn R."/>
            <person name="Kale V."/>
            <person name="Holt S."/>
            <person name="Cochrane G."/>
            <person name="Meng A."/>
            <person name="Brown T."/>
            <person name="Cohen L."/>
        </authorList>
    </citation>
    <scope>NUCLEOTIDE SEQUENCE</scope>
    <source>
        <strain evidence="3">10249 10 AB</strain>
    </source>
</reference>
<evidence type="ECO:0000256" key="2">
    <source>
        <dbReference type="SAM" id="Phobius"/>
    </source>
</evidence>
<proteinExistence type="predicted"/>
<sequence length="795" mass="88676">MVREKDATDNGGPPRECSEELSYLEELRLATIVRKSMVGNGMCSSRESFERRSCSTRGSLTKSISFRDGIQRNRSSLVSNPSSWMSTSMKKSMKGYVESESGVDKEPRVASNGGISSNEDWRRSSLSDSDAWKSMAKFVVELDSDSESDSHIGNAHDLENENHSGVNPLYAKPVQRQLWGDPHLVVHIGWNTLFFDLFYVAAAYNLGNLLISVLNEEQSIRGVIYIVGIFGGIYNIFLRCMMYDSQFSVDDHAHRVLEVVRIFLVSMVVLHIKSVDLLMDPKSVEAFALTTAMFAETLVHVLLNLELYWLAEGDTIAIQNQTKRELITHLLPSSLLYLAASIMSGYLYFHDAFDHKDGNLYEARSSDGYNTGSDKDDRILGADYADVVATTTSSSSFYSWNVADVPIVLCFVASVTSIAIQGISAIKLSPKNPDIRAQIVPMNIDFFIHRFGEFTMLFFGEAIMGLLIVETTESYTYYVVAMVGVLNVIVLQASKYDSEPHGEAEEHCLRKGLQPFFAYSLLTQSLCLGLIAFAVSFKVGLNILVLEHKENQYDGYGGNNYDDVVDGIGYDGYGSYADGHSNNSTFDYGNDYYDQDYGKHRALRALGGGVPTVSAKTISILYCSSLTIVLISIEMMSYLHKGGLMKTYSLFASKGNNKTKRKRVQWKRFFGTLFKIGLLGLVSTLYLWVKHLGFLVSVGIAISIVFDVSKVIEHILETRAEEMKKIAGNTLSMRKFRDSITRRVRRRKHFSSTIGSRSTTIKSNITIDSAKGEENSANTTQSTTSRKVNFPYEGC</sequence>
<protein>
    <submittedName>
        <fullName evidence="3">Uncharacterized protein</fullName>
    </submittedName>
</protein>
<dbReference type="PANTHER" id="PTHR36840">
    <property type="entry name" value="BLL5714 PROTEIN"/>
    <property type="match status" value="1"/>
</dbReference>
<feature type="transmembrane region" description="Helical" evidence="2">
    <location>
        <begin position="405"/>
        <end position="426"/>
    </location>
</feature>
<name>A0A7S4EIV0_9STRA</name>
<feature type="transmembrane region" description="Helical" evidence="2">
    <location>
        <begin position="330"/>
        <end position="349"/>
    </location>
</feature>
<feature type="transmembrane region" description="Helical" evidence="2">
    <location>
        <begin position="694"/>
        <end position="716"/>
    </location>
</feature>
<keyword evidence="2" id="KW-0812">Transmembrane</keyword>
<feature type="transmembrane region" description="Helical" evidence="2">
    <location>
        <begin position="447"/>
        <end position="469"/>
    </location>
</feature>
<dbReference type="InterPro" id="IPR010640">
    <property type="entry name" value="Low_temperature_requirement_A"/>
</dbReference>
<feature type="region of interest" description="Disordered" evidence="1">
    <location>
        <begin position="99"/>
        <end position="123"/>
    </location>
</feature>
<gene>
    <name evidence="3" type="ORF">PAUS00366_LOCUS8672</name>
</gene>
<dbReference type="PANTHER" id="PTHR36840:SF1">
    <property type="entry name" value="BLL5714 PROTEIN"/>
    <property type="match status" value="1"/>
</dbReference>
<feature type="transmembrane region" description="Helical" evidence="2">
    <location>
        <begin position="516"/>
        <end position="537"/>
    </location>
</feature>
<feature type="transmembrane region" description="Helical" evidence="2">
    <location>
        <begin position="669"/>
        <end position="688"/>
    </location>
</feature>
<organism evidence="3">
    <name type="scientific">Pseudo-nitzschia australis</name>
    <dbReference type="NCBI Taxonomy" id="44445"/>
    <lineage>
        <taxon>Eukaryota</taxon>
        <taxon>Sar</taxon>
        <taxon>Stramenopiles</taxon>
        <taxon>Ochrophyta</taxon>
        <taxon>Bacillariophyta</taxon>
        <taxon>Bacillariophyceae</taxon>
        <taxon>Bacillariophycidae</taxon>
        <taxon>Bacillariales</taxon>
        <taxon>Bacillariaceae</taxon>
        <taxon>Pseudo-nitzschia</taxon>
    </lineage>
</organism>